<reference evidence="2 3" key="2">
    <citation type="submission" date="2017-09" db="EMBL/GenBank/DDBJ databases">
        <title>Tripartite evolution among Lactobacillus johnsonii, Lactobacillus taiwanensis, Lactobacillus reuteri and their rodent host.</title>
        <authorList>
            <person name="Wang T."/>
            <person name="Knowles S."/>
            <person name="Cheng C."/>
        </authorList>
    </citation>
    <scope>NUCLEOTIDE SEQUENCE [LARGE SCALE GENOMIC DNA]</scope>
    <source>
        <strain evidence="2 3">117c</strain>
    </source>
</reference>
<comment type="caution">
    <text evidence="2">The sequence shown here is derived from an EMBL/GenBank/DDBJ whole genome shotgun (WGS) entry which is preliminary data.</text>
</comment>
<evidence type="ECO:0000313" key="3">
    <source>
        <dbReference type="Proteomes" id="UP000215693"/>
    </source>
</evidence>
<dbReference type="Gene3D" id="3.30.40.250">
    <property type="match status" value="1"/>
</dbReference>
<dbReference type="PANTHER" id="PTHR37809:SF1">
    <property type="entry name" value="RIBOSOMAL PROTEIN S12 METHYLTHIOTRANSFERASE ACCESSORY FACTOR YCAO"/>
    <property type="match status" value="1"/>
</dbReference>
<name>A0A9X6P198_LACJH</name>
<dbReference type="EMBL" id="NGOH01000033">
    <property type="protein sequence ID" value="OYS14459.1"/>
    <property type="molecule type" value="Genomic_DNA"/>
</dbReference>
<proteinExistence type="predicted"/>
<evidence type="ECO:0000259" key="1">
    <source>
        <dbReference type="PROSITE" id="PS51664"/>
    </source>
</evidence>
<dbReference type="PANTHER" id="PTHR37809">
    <property type="entry name" value="RIBOSOMAL PROTEIN S12 METHYLTHIOTRANSFERASE ACCESSORY FACTOR YCAO"/>
    <property type="match status" value="1"/>
</dbReference>
<sequence>MIQQISEEQYRLLINNRTLFKNIKHIKKEKNKIYISFEKDTSDKQKYQILKNNNYYLPIQYRWVDMSYENHNIIISPTNPNIIGYSYSDGTFNSKNKAIYEYFERLCCFTPPTLIYDKPKGYQIDYDQLGIDWSNSMLNGKTKYWVNGHSIFSDNKVRIPYNFVFYGKPLDDMGKYLGSSNGVALGKSNKDAFRRALREYIERDVLLTCWLNKGRDLFQVKLNPYIGVSPYLLRHGITIEYFVYKYRVNNNFIVWCQLTNPKNEKAYQSSGFAAKLDIEEAIKHALSEAWGALKYKEENIKSNNLNILKDIQNYYFDVNNANKIKILTKYTKIYNYSNLTNLSNIGLRDKYQEIISVDLSIPELRSQGLYCQKVIGVGGKSMVFDYHLASDMPKYLPLA</sequence>
<accession>A0A9X6P198</accession>
<dbReference type="InterPro" id="IPR003776">
    <property type="entry name" value="YcaO-like_dom"/>
</dbReference>
<dbReference type="PROSITE" id="PS51664">
    <property type="entry name" value="YCAO"/>
    <property type="match status" value="1"/>
</dbReference>
<reference evidence="2 3" key="1">
    <citation type="submission" date="2017-04" db="EMBL/GenBank/DDBJ databases">
        <authorList>
            <person name="Lin X.B."/>
            <person name="Stothard P."/>
            <person name="Tasseva G."/>
            <person name="Walter J."/>
        </authorList>
    </citation>
    <scope>NUCLEOTIDE SEQUENCE [LARGE SCALE GENOMIC DNA]</scope>
    <source>
        <strain evidence="2 3">117c</strain>
    </source>
</reference>
<evidence type="ECO:0000313" key="2">
    <source>
        <dbReference type="EMBL" id="OYS14459.1"/>
    </source>
</evidence>
<dbReference type="RefSeq" id="WP_094497654.1">
    <property type="nucleotide sequence ID" value="NZ_NGOD01000022.1"/>
</dbReference>
<dbReference type="Gene3D" id="3.30.160.660">
    <property type="match status" value="1"/>
</dbReference>
<protein>
    <recommendedName>
        <fullName evidence="1">YcaO domain-containing protein</fullName>
    </recommendedName>
</protein>
<gene>
    <name evidence="2" type="ORF">CBF50_02850</name>
</gene>
<feature type="domain" description="YcaO" evidence="1">
    <location>
        <begin position="84"/>
        <end position="399"/>
    </location>
</feature>
<dbReference type="AlphaFoldDB" id="A0A9X6P198"/>
<dbReference type="Gene3D" id="3.30.1330.230">
    <property type="match status" value="1"/>
</dbReference>
<dbReference type="Proteomes" id="UP000215693">
    <property type="component" value="Unassembled WGS sequence"/>
</dbReference>
<organism evidence="2 3">
    <name type="scientific">Lactobacillus johnsonii</name>
    <dbReference type="NCBI Taxonomy" id="33959"/>
    <lineage>
        <taxon>Bacteria</taxon>
        <taxon>Bacillati</taxon>
        <taxon>Bacillota</taxon>
        <taxon>Bacilli</taxon>
        <taxon>Lactobacillales</taxon>
        <taxon>Lactobacillaceae</taxon>
        <taxon>Lactobacillus</taxon>
    </lineage>
</organism>
<dbReference type="Pfam" id="PF02624">
    <property type="entry name" value="YcaO"/>
    <property type="match status" value="1"/>
</dbReference>